<proteinExistence type="predicted"/>
<dbReference type="GO" id="GO:0016832">
    <property type="term" value="F:aldehyde-lyase activity"/>
    <property type="evidence" value="ECO:0007669"/>
    <property type="project" value="TreeGrafter"/>
</dbReference>
<keyword evidence="1" id="KW-0479">Metal-binding</keyword>
<evidence type="ECO:0000259" key="3">
    <source>
        <dbReference type="SMART" id="SM01007"/>
    </source>
</evidence>
<dbReference type="InterPro" id="IPR050197">
    <property type="entry name" value="Aldolase_class_II_sugar_metab"/>
</dbReference>
<dbReference type="Proteomes" id="UP000663801">
    <property type="component" value="Unassembled WGS sequence"/>
</dbReference>
<dbReference type="InterPro" id="IPR036409">
    <property type="entry name" value="Aldolase_II/adducin_N_sf"/>
</dbReference>
<feature type="domain" description="Class II aldolase/adducin N-terminal" evidence="3">
    <location>
        <begin position="10"/>
        <end position="183"/>
    </location>
</feature>
<reference evidence="4" key="1">
    <citation type="submission" date="2021-01" db="EMBL/GenBank/DDBJ databases">
        <title>KCTC 19127 draft genome.</title>
        <authorList>
            <person name="An D."/>
        </authorList>
    </citation>
    <scope>NUCLEOTIDE SEQUENCE</scope>
    <source>
        <strain evidence="4">KCTC 19127</strain>
    </source>
</reference>
<dbReference type="PANTHER" id="PTHR22789">
    <property type="entry name" value="FUCULOSE PHOSPHATE ALDOLASE"/>
    <property type="match status" value="1"/>
</dbReference>
<dbReference type="GO" id="GO:0005829">
    <property type="term" value="C:cytosol"/>
    <property type="evidence" value="ECO:0007669"/>
    <property type="project" value="TreeGrafter"/>
</dbReference>
<evidence type="ECO:0000256" key="1">
    <source>
        <dbReference type="ARBA" id="ARBA00022723"/>
    </source>
</evidence>
<keyword evidence="2" id="KW-0456">Lyase</keyword>
<organism evidence="4 5">
    <name type="scientific">Nakamurella flavida</name>
    <dbReference type="NCBI Taxonomy" id="363630"/>
    <lineage>
        <taxon>Bacteria</taxon>
        <taxon>Bacillati</taxon>
        <taxon>Actinomycetota</taxon>
        <taxon>Actinomycetes</taxon>
        <taxon>Nakamurellales</taxon>
        <taxon>Nakamurellaceae</taxon>
        <taxon>Nakamurella</taxon>
    </lineage>
</organism>
<dbReference type="SMART" id="SM01007">
    <property type="entry name" value="Aldolase_II"/>
    <property type="match status" value="1"/>
</dbReference>
<dbReference type="AlphaFoldDB" id="A0A938YHY7"/>
<evidence type="ECO:0000256" key="2">
    <source>
        <dbReference type="ARBA" id="ARBA00023239"/>
    </source>
</evidence>
<keyword evidence="5" id="KW-1185">Reference proteome</keyword>
<dbReference type="EMBL" id="JAERWL010000014">
    <property type="protein sequence ID" value="MBM9478026.1"/>
    <property type="molecule type" value="Genomic_DNA"/>
</dbReference>
<dbReference type="GO" id="GO:0019323">
    <property type="term" value="P:pentose catabolic process"/>
    <property type="evidence" value="ECO:0007669"/>
    <property type="project" value="TreeGrafter"/>
</dbReference>
<sequence>MTMLLPEERAAVADTCRTLQARGLVVGTAGNVSVRVGDLVVISPSGVSYDAMRAQDVGVHRLDGSAEQATLAPSSELPLHLAVYRSSDIAAVIHTHAPASTALSTVVTTVPNTHYYSALFGGPIRVAPYARFGTDQLAANVDEAMRGRTAALLANHGAVIGAGSLPAALTQVGYLEYVCDVALRALATGRPITELDDDEILGVVGDLHGYGQQPTR</sequence>
<dbReference type="Pfam" id="PF00596">
    <property type="entry name" value="Aldolase_II"/>
    <property type="match status" value="1"/>
</dbReference>
<name>A0A938YHY7_9ACTN</name>
<evidence type="ECO:0000313" key="4">
    <source>
        <dbReference type="EMBL" id="MBM9478026.1"/>
    </source>
</evidence>
<evidence type="ECO:0000313" key="5">
    <source>
        <dbReference type="Proteomes" id="UP000663801"/>
    </source>
</evidence>
<accession>A0A938YHY7</accession>
<gene>
    <name evidence="4" type="ORF">JL107_16375</name>
</gene>
<dbReference type="GO" id="GO:0046872">
    <property type="term" value="F:metal ion binding"/>
    <property type="evidence" value="ECO:0007669"/>
    <property type="project" value="UniProtKB-KW"/>
</dbReference>
<dbReference type="SUPFAM" id="SSF53639">
    <property type="entry name" value="AraD/HMP-PK domain-like"/>
    <property type="match status" value="1"/>
</dbReference>
<dbReference type="PANTHER" id="PTHR22789:SF0">
    <property type="entry name" value="3-OXO-TETRONATE 4-PHOSPHATE DECARBOXYLASE-RELATED"/>
    <property type="match status" value="1"/>
</dbReference>
<protein>
    <submittedName>
        <fullName evidence="4">Class II aldolase/adducin family protein</fullName>
    </submittedName>
</protein>
<dbReference type="InterPro" id="IPR001303">
    <property type="entry name" value="Aldolase_II/adducin_N"/>
</dbReference>
<dbReference type="Gene3D" id="3.40.225.10">
    <property type="entry name" value="Class II aldolase/adducin N-terminal domain"/>
    <property type="match status" value="1"/>
</dbReference>
<comment type="caution">
    <text evidence="4">The sequence shown here is derived from an EMBL/GenBank/DDBJ whole genome shotgun (WGS) entry which is preliminary data.</text>
</comment>